<dbReference type="RefSeq" id="XP_009497421.1">
    <property type="nucleotide sequence ID" value="XM_009499146.1"/>
</dbReference>
<sequence>MPISIPATLFQSDPAIIEFIAFHFSQRAQTGSSASGISESPVVAVLDSCRILIRPGSEQLVHQVVQDFINSNTHTDEADLPPGEDK</sequence>
<accession>A0A058Z4B8</accession>
<keyword evidence="2" id="KW-1185">Reference proteome</keyword>
<name>A0A058Z4B8_FONAL</name>
<evidence type="ECO:0000313" key="2">
    <source>
        <dbReference type="Proteomes" id="UP000030693"/>
    </source>
</evidence>
<reference evidence="1" key="1">
    <citation type="submission" date="2013-04" db="EMBL/GenBank/DDBJ databases">
        <title>The Genome Sequence of Fonticula alba ATCC 38817.</title>
        <authorList>
            <consortium name="The Broad Institute Genomics Platform"/>
            <person name="Russ C."/>
            <person name="Cuomo C."/>
            <person name="Burger G."/>
            <person name="Gray M.W."/>
            <person name="Holland P.W.H."/>
            <person name="King N."/>
            <person name="Lang F.B.F."/>
            <person name="Roger A.J."/>
            <person name="Ruiz-Trillo I."/>
            <person name="Brown M."/>
            <person name="Walker B."/>
            <person name="Young S."/>
            <person name="Zeng Q."/>
            <person name="Gargeya S."/>
            <person name="Fitzgerald M."/>
            <person name="Haas B."/>
            <person name="Abouelleil A."/>
            <person name="Allen A.W."/>
            <person name="Alvarado L."/>
            <person name="Arachchi H.M."/>
            <person name="Berlin A.M."/>
            <person name="Chapman S.B."/>
            <person name="Gainer-Dewar J."/>
            <person name="Goldberg J."/>
            <person name="Griggs A."/>
            <person name="Gujja S."/>
            <person name="Hansen M."/>
            <person name="Howarth C."/>
            <person name="Imamovic A."/>
            <person name="Ireland A."/>
            <person name="Larimer J."/>
            <person name="McCowan C."/>
            <person name="Murphy C."/>
            <person name="Pearson M."/>
            <person name="Poon T.W."/>
            <person name="Priest M."/>
            <person name="Roberts A."/>
            <person name="Saif S."/>
            <person name="Shea T."/>
            <person name="Sisk P."/>
            <person name="Sykes S."/>
            <person name="Wortman J."/>
            <person name="Nusbaum C."/>
            <person name="Birren B."/>
        </authorList>
    </citation>
    <scope>NUCLEOTIDE SEQUENCE [LARGE SCALE GENOMIC DNA]</scope>
    <source>
        <strain evidence="1">ATCC 38817</strain>
    </source>
</reference>
<dbReference type="Proteomes" id="UP000030693">
    <property type="component" value="Unassembled WGS sequence"/>
</dbReference>
<dbReference type="AlphaFoldDB" id="A0A058Z4B8"/>
<organism evidence="1">
    <name type="scientific">Fonticula alba</name>
    <name type="common">Slime mold</name>
    <dbReference type="NCBI Taxonomy" id="691883"/>
    <lineage>
        <taxon>Eukaryota</taxon>
        <taxon>Rotosphaerida</taxon>
        <taxon>Fonticulaceae</taxon>
        <taxon>Fonticula</taxon>
    </lineage>
</organism>
<gene>
    <name evidence="1" type="ORF">H696_05283</name>
</gene>
<dbReference type="EMBL" id="KB932209">
    <property type="protein sequence ID" value="KCV68367.1"/>
    <property type="molecule type" value="Genomic_DNA"/>
</dbReference>
<dbReference type="GeneID" id="20530008"/>
<protein>
    <submittedName>
        <fullName evidence="1">Uncharacterized protein</fullName>
    </submittedName>
</protein>
<evidence type="ECO:0000313" key="1">
    <source>
        <dbReference type="EMBL" id="KCV68367.1"/>
    </source>
</evidence>
<proteinExistence type="predicted"/>